<dbReference type="GO" id="GO:0015074">
    <property type="term" value="P:DNA integration"/>
    <property type="evidence" value="ECO:0007669"/>
    <property type="project" value="InterPro"/>
</dbReference>
<gene>
    <name evidence="4" type="ORF">ANCDUO_22656</name>
</gene>
<keyword evidence="2" id="KW-0812">Transmembrane</keyword>
<name>A0A0C2FQS3_9BILA</name>
<evidence type="ECO:0000313" key="4">
    <source>
        <dbReference type="EMBL" id="KIH47286.1"/>
    </source>
</evidence>
<dbReference type="InterPro" id="IPR001584">
    <property type="entry name" value="Integrase_cat-core"/>
</dbReference>
<dbReference type="Pfam" id="PF05380">
    <property type="entry name" value="Peptidase_A17"/>
    <property type="match status" value="1"/>
</dbReference>
<protein>
    <submittedName>
        <fullName evidence="4">Integrase core domain protein</fullName>
    </submittedName>
</protein>
<dbReference type="OrthoDB" id="5869260at2759"/>
<dbReference type="GO" id="GO:0042575">
    <property type="term" value="C:DNA polymerase complex"/>
    <property type="evidence" value="ECO:0007669"/>
    <property type="project" value="UniProtKB-ARBA"/>
</dbReference>
<evidence type="ECO:0000256" key="2">
    <source>
        <dbReference type="SAM" id="Phobius"/>
    </source>
</evidence>
<dbReference type="Gene3D" id="3.30.70.270">
    <property type="match status" value="1"/>
</dbReference>
<dbReference type="PROSITE" id="PS50994">
    <property type="entry name" value="INTEGRASE"/>
    <property type="match status" value="1"/>
</dbReference>
<dbReference type="Pfam" id="PF18701">
    <property type="entry name" value="DUF5641"/>
    <property type="match status" value="1"/>
</dbReference>
<dbReference type="InterPro" id="IPR043128">
    <property type="entry name" value="Rev_trsase/Diguanyl_cyclase"/>
</dbReference>
<dbReference type="Proteomes" id="UP000054047">
    <property type="component" value="Unassembled WGS sequence"/>
</dbReference>
<feature type="transmembrane region" description="Helical" evidence="2">
    <location>
        <begin position="1300"/>
        <end position="1324"/>
    </location>
</feature>
<feature type="non-terminal residue" evidence="4">
    <location>
        <position position="1"/>
    </location>
</feature>
<dbReference type="InterPro" id="IPR012337">
    <property type="entry name" value="RNaseH-like_sf"/>
</dbReference>
<feature type="non-terminal residue" evidence="4">
    <location>
        <position position="1588"/>
    </location>
</feature>
<dbReference type="Gene3D" id="3.30.420.10">
    <property type="entry name" value="Ribonuclease H-like superfamily/Ribonuclease H"/>
    <property type="match status" value="1"/>
</dbReference>
<sequence length="1588" mass="180692">TVERHDNGYHVRLPWKEDTQDLPDNWAIAYNRLKSVLTKLKDEPSLLSQYHDTFKDQLSKGIIEEVNPKAPPDGDVVHYLAHQPVLTPHKDTTKLRVVFDGSAHFKNAPCLNDKLHQGPVILPSLIDMLARFRIGNIAIISDVEKAFLQVHLQAKDRDATRCLWIRDISAPLSEQNMVIYRFTRVTFGLKPSPFLLGATIHEHLSHAEDQEMADTIKNNVYVDNLLMTASTPDEALEHCEKARKLFAEINMNLREFRTNSSEVNDKLPKMILGKSITPKVLGILWNSDDDTMTISCRYPEKSRITKRTISEQVAAVYDPMGWITPLTLLPKLFLQQLWKHEYRWDEELSEDHQREWTYITAQVQGFTRNLPRRICDDSATTCLVAFSDASKNAMAACVYLVCEGSSALVIAKSKLPSIKDNPTIPKLEINALTMATRLVNTVFHAISSKVSISAIMIFSDSEIALSWLANPQPDQKAGVLVRNRTAEIRRIADDLKRTGPLVKFGYVKTDLNPADCATRGLTRDDLNEHLWWTGPDFLIKEQQAWPQCHELVAVKTHEDILPNLTPCVCAAAQVQQTEKEEPIDWTRHSSMSRAVSAFAYALRWLQRLTERVNPDLQSRLLERFPTLHTRYDDNFITVQERRDAMKILIRCHQSVHVANGINYSKDRLFPVTDHDGLIRCRGRLQQSDLSEAGKSPLLLGAKTPLAALVIREAYMPHHLATAHTMARVREEYWIPQLRRQVQKILRRCVPCQRMNNLPFRYPQLPDLPARRVTRSRPFQHVGIDYFGPLTIKAGESGTSKAYGIIITCTTTRLLHLETVSDMTTESLINALRRFFARRGVPETVTSDNAPYSLLGDQILHGSAEQVAQDTTLARTMAIKGILWKTITPYAPWQGAFYERLIKSVKHSLYKSLGKEIVSLERLHTLLVEIEGTLNTRPLTYQEELWEDQPVIRPIDFIQRDMVVTFPLEGLKDASEDPGYYPTEELLQLRTRKQAEYALRSSHELTERFWKIWREQYLGALREQHTRYLAGGRGSPQVPTVDTVVLIADPNLPRNTWKLGRITEVKSNHEGIVREVELVLPNRRVIRRPINLLVPLELDDTSHPEGQDIVDHTGEVPEQTVEVPEHTEELPQNDTPLLDVDTEPSNNVSERRYHLRNRPRPNYGQLNRGLIPTMLYLCCLANLCGTLSAQLVESPVRLDLAMASGSIQFTTKGILIETNQIDSYELCAEDFCVVRGNSPQKEMIHLPPEITLHVHTVHLKVSYQGKMKILDTQCPAIPFCDCVECWFCTANLFNPECNPRAVIITIAIILYGIVAILYTFCYVPVVVGLPIRVVFIIATTTLQIAGKLAYSCYRSMRKTVRQRADGRRSTTGFVPLILVILAVHLAQACQNVDVFEMRATTCVKSSDENETCTFDTTQMLKMNTFHRDACFRIQKQGTLLKEIRLEWIRLQLICDKQTDMFTRHTIQRVVDAKRCPRSGSCRGDKCADINTTAIIPELSQGNAFPGITYCVESCGGPGCGCFYISSGCLFYRIYATPVNNDTYEIFHCLRWSEEVVIRKTVAQPHQTVEEETVILQPTIPQEWEKCGNM</sequence>
<feature type="region of interest" description="Disordered" evidence="1">
    <location>
        <begin position="1122"/>
        <end position="1149"/>
    </location>
</feature>
<dbReference type="InterPro" id="IPR008042">
    <property type="entry name" value="Retrotrans_Pao"/>
</dbReference>
<dbReference type="InterPro" id="IPR036397">
    <property type="entry name" value="RNaseH_sf"/>
</dbReference>
<dbReference type="Pfam" id="PF07245">
    <property type="entry name" value="Phlebovirus_G2"/>
    <property type="match status" value="1"/>
</dbReference>
<dbReference type="PANTHER" id="PTHR47331:SF1">
    <property type="entry name" value="GAG-LIKE PROTEIN"/>
    <property type="match status" value="1"/>
</dbReference>
<dbReference type="InterPro" id="IPR040676">
    <property type="entry name" value="DUF5641"/>
</dbReference>
<feature type="transmembrane region" description="Helical" evidence="2">
    <location>
        <begin position="1370"/>
        <end position="1387"/>
    </location>
</feature>
<evidence type="ECO:0000256" key="1">
    <source>
        <dbReference type="SAM" id="MobiDB-lite"/>
    </source>
</evidence>
<dbReference type="EMBL" id="KN767935">
    <property type="protein sequence ID" value="KIH47286.1"/>
    <property type="molecule type" value="Genomic_DNA"/>
</dbReference>
<dbReference type="InterPro" id="IPR000477">
    <property type="entry name" value="RT_dom"/>
</dbReference>
<dbReference type="Pfam" id="PF17921">
    <property type="entry name" value="Integrase_H2C2"/>
    <property type="match status" value="1"/>
</dbReference>
<keyword evidence="5" id="KW-1185">Reference proteome</keyword>
<proteinExistence type="predicted"/>
<dbReference type="SUPFAM" id="SSF53098">
    <property type="entry name" value="Ribonuclease H-like"/>
    <property type="match status" value="1"/>
</dbReference>
<feature type="domain" description="Integrase catalytic" evidence="3">
    <location>
        <begin position="773"/>
        <end position="961"/>
    </location>
</feature>
<keyword evidence="2" id="KW-1133">Transmembrane helix</keyword>
<feature type="transmembrane region" description="Helical" evidence="2">
    <location>
        <begin position="1330"/>
        <end position="1349"/>
    </location>
</feature>
<dbReference type="Pfam" id="PF00078">
    <property type="entry name" value="RVT_1"/>
    <property type="match status" value="1"/>
</dbReference>
<dbReference type="Gene3D" id="1.10.340.70">
    <property type="match status" value="1"/>
</dbReference>
<organism evidence="4 5">
    <name type="scientific">Ancylostoma duodenale</name>
    <dbReference type="NCBI Taxonomy" id="51022"/>
    <lineage>
        <taxon>Eukaryota</taxon>
        <taxon>Metazoa</taxon>
        <taxon>Ecdysozoa</taxon>
        <taxon>Nematoda</taxon>
        <taxon>Chromadorea</taxon>
        <taxon>Rhabditida</taxon>
        <taxon>Rhabditina</taxon>
        <taxon>Rhabditomorpha</taxon>
        <taxon>Strongyloidea</taxon>
        <taxon>Ancylostomatidae</taxon>
        <taxon>Ancylostomatinae</taxon>
        <taxon>Ancylostoma</taxon>
    </lineage>
</organism>
<dbReference type="Gene3D" id="2.60.98.50">
    <property type="match status" value="1"/>
</dbReference>
<evidence type="ECO:0000259" key="3">
    <source>
        <dbReference type="PROSITE" id="PS50994"/>
    </source>
</evidence>
<dbReference type="GO" id="GO:0003676">
    <property type="term" value="F:nucleic acid binding"/>
    <property type="evidence" value="ECO:0007669"/>
    <property type="project" value="InterPro"/>
</dbReference>
<accession>A0A0C2FQS3</accession>
<dbReference type="InterPro" id="IPR043502">
    <property type="entry name" value="DNA/RNA_pol_sf"/>
</dbReference>
<evidence type="ECO:0000313" key="5">
    <source>
        <dbReference type="Proteomes" id="UP000054047"/>
    </source>
</evidence>
<feature type="transmembrane region" description="Helical" evidence="2">
    <location>
        <begin position="1173"/>
        <end position="1191"/>
    </location>
</feature>
<dbReference type="InterPro" id="IPR009878">
    <property type="entry name" value="Phlebovirus_G2_fusion"/>
</dbReference>
<dbReference type="CDD" id="cd01644">
    <property type="entry name" value="RT_pepA17"/>
    <property type="match status" value="1"/>
</dbReference>
<dbReference type="InterPro" id="IPR041588">
    <property type="entry name" value="Integrase_H2C2"/>
</dbReference>
<reference evidence="4 5" key="1">
    <citation type="submission" date="2013-12" db="EMBL/GenBank/DDBJ databases">
        <title>Draft genome of the parsitic nematode Ancylostoma duodenale.</title>
        <authorList>
            <person name="Mitreva M."/>
        </authorList>
    </citation>
    <scope>NUCLEOTIDE SEQUENCE [LARGE SCALE GENOMIC DNA]</scope>
    <source>
        <strain evidence="4 5">Zhejiang</strain>
    </source>
</reference>
<keyword evidence="2" id="KW-0472">Membrane</keyword>
<dbReference type="PANTHER" id="PTHR47331">
    <property type="entry name" value="PHD-TYPE DOMAIN-CONTAINING PROTEIN"/>
    <property type="match status" value="1"/>
</dbReference>
<dbReference type="SUPFAM" id="SSF56672">
    <property type="entry name" value="DNA/RNA polymerases"/>
    <property type="match status" value="1"/>
</dbReference>
<dbReference type="Gene3D" id="3.10.10.10">
    <property type="entry name" value="HIV Type 1 Reverse Transcriptase, subunit A, domain 1"/>
    <property type="match status" value="1"/>
</dbReference>